<evidence type="ECO:0000313" key="9">
    <source>
        <dbReference type="Proteomes" id="UP000053095"/>
    </source>
</evidence>
<comment type="caution">
    <text evidence="8">The sequence shown here is derived from an EMBL/GenBank/DDBJ whole genome shotgun (WGS) entry which is preliminary data.</text>
</comment>
<dbReference type="GO" id="GO:0005384">
    <property type="term" value="F:manganese ion transmembrane transporter activity"/>
    <property type="evidence" value="ECO:0007669"/>
    <property type="project" value="TreeGrafter"/>
</dbReference>
<keyword evidence="4 7" id="KW-1133">Transmembrane helix</keyword>
<evidence type="ECO:0000256" key="5">
    <source>
        <dbReference type="ARBA" id="ARBA00023136"/>
    </source>
</evidence>
<dbReference type="GO" id="GO:0032472">
    <property type="term" value="P:Golgi calcium ion transport"/>
    <property type="evidence" value="ECO:0007669"/>
    <property type="project" value="TreeGrafter"/>
</dbReference>
<dbReference type="EMBL" id="DF933856">
    <property type="protein sequence ID" value="GAM43936.1"/>
    <property type="molecule type" value="Genomic_DNA"/>
</dbReference>
<keyword evidence="9" id="KW-1185">Reference proteome</keyword>
<dbReference type="GO" id="GO:0000329">
    <property type="term" value="C:fungal-type vacuole membrane"/>
    <property type="evidence" value="ECO:0007669"/>
    <property type="project" value="TreeGrafter"/>
</dbReference>
<dbReference type="PROSITE" id="PS01214">
    <property type="entry name" value="UPF0016"/>
    <property type="match status" value="1"/>
</dbReference>
<evidence type="ECO:0000256" key="7">
    <source>
        <dbReference type="SAM" id="Phobius"/>
    </source>
</evidence>
<dbReference type="InterPro" id="IPR049555">
    <property type="entry name" value="GDT1-like_CS"/>
</dbReference>
<feature type="region of interest" description="Disordered" evidence="6">
    <location>
        <begin position="584"/>
        <end position="652"/>
    </location>
</feature>
<dbReference type="GO" id="GO:0005794">
    <property type="term" value="C:Golgi apparatus"/>
    <property type="evidence" value="ECO:0007669"/>
    <property type="project" value="TreeGrafter"/>
</dbReference>
<dbReference type="PANTHER" id="PTHR12608">
    <property type="entry name" value="TRANSMEMBRANE PROTEIN HTP-1 RELATED"/>
    <property type="match status" value="1"/>
</dbReference>
<proteinExistence type="inferred from homology"/>
<feature type="transmembrane region" description="Helical" evidence="7">
    <location>
        <begin position="669"/>
        <end position="689"/>
    </location>
</feature>
<feature type="region of interest" description="Disordered" evidence="6">
    <location>
        <begin position="221"/>
        <end position="242"/>
    </location>
</feature>
<name>A0A6V8HQB7_TALPI</name>
<feature type="compositionally biased region" description="Basic and acidic residues" evidence="6">
    <location>
        <begin position="309"/>
        <end position="339"/>
    </location>
</feature>
<dbReference type="AlphaFoldDB" id="A0A6V8HQB7"/>
<dbReference type="Proteomes" id="UP000053095">
    <property type="component" value="Unassembled WGS sequence"/>
</dbReference>
<feature type="region of interest" description="Disordered" evidence="6">
    <location>
        <begin position="282"/>
        <end position="485"/>
    </location>
</feature>
<evidence type="ECO:0000256" key="6">
    <source>
        <dbReference type="SAM" id="MobiDB-lite"/>
    </source>
</evidence>
<dbReference type="Pfam" id="PF01169">
    <property type="entry name" value="GDT1"/>
    <property type="match status" value="2"/>
</dbReference>
<evidence type="ECO:0000313" key="8">
    <source>
        <dbReference type="EMBL" id="GAM43936.1"/>
    </source>
</evidence>
<evidence type="ECO:0000256" key="1">
    <source>
        <dbReference type="ARBA" id="ARBA00004141"/>
    </source>
</evidence>
<gene>
    <name evidence="8" type="ORF">TCE0_060r19156</name>
</gene>
<dbReference type="InterPro" id="IPR001727">
    <property type="entry name" value="GDT1-like"/>
</dbReference>
<evidence type="ECO:0000256" key="2">
    <source>
        <dbReference type="ARBA" id="ARBA00009190"/>
    </source>
</evidence>
<feature type="compositionally biased region" description="Basic and acidic residues" evidence="6">
    <location>
        <begin position="428"/>
        <end position="448"/>
    </location>
</feature>
<protein>
    <submittedName>
        <fullName evidence="8">Uncharacterized protein</fullName>
    </submittedName>
</protein>
<keyword evidence="5 7" id="KW-0472">Membrane</keyword>
<keyword evidence="3 7" id="KW-0812">Transmembrane</keyword>
<feature type="compositionally biased region" description="Basic and acidic residues" evidence="6">
    <location>
        <begin position="592"/>
        <end position="610"/>
    </location>
</feature>
<accession>A0A6V8HQB7</accession>
<organism evidence="8 9">
    <name type="scientific">Talaromyces pinophilus</name>
    <name type="common">Penicillium pinophilum</name>
    <dbReference type="NCBI Taxonomy" id="128442"/>
    <lineage>
        <taxon>Eukaryota</taxon>
        <taxon>Fungi</taxon>
        <taxon>Dikarya</taxon>
        <taxon>Ascomycota</taxon>
        <taxon>Pezizomycotina</taxon>
        <taxon>Eurotiomycetes</taxon>
        <taxon>Eurotiomycetidae</taxon>
        <taxon>Eurotiales</taxon>
        <taxon>Trichocomaceae</taxon>
        <taxon>Talaromyces</taxon>
        <taxon>Talaromyces sect. Talaromyces</taxon>
    </lineage>
</organism>
<feature type="transmembrane region" description="Helical" evidence="7">
    <location>
        <begin position="529"/>
        <end position="549"/>
    </location>
</feature>
<comment type="subcellular location">
    <subcellularLocation>
        <location evidence="1">Membrane</location>
        <topology evidence="1">Multi-pass membrane protein</topology>
    </subcellularLocation>
</comment>
<comment type="similarity">
    <text evidence="2">Belongs to the GDT1 family.</text>
</comment>
<feature type="transmembrane region" description="Helical" evidence="7">
    <location>
        <begin position="709"/>
        <end position="730"/>
    </location>
</feature>
<feature type="transmembrane region" description="Helical" evidence="7">
    <location>
        <begin position="555"/>
        <end position="575"/>
    </location>
</feature>
<dbReference type="GO" id="GO:0015085">
    <property type="term" value="F:calcium ion transmembrane transporter activity"/>
    <property type="evidence" value="ECO:0007669"/>
    <property type="project" value="TreeGrafter"/>
</dbReference>
<feature type="transmembrane region" description="Helical" evidence="7">
    <location>
        <begin position="742"/>
        <end position="760"/>
    </location>
</feature>
<evidence type="ECO:0000256" key="4">
    <source>
        <dbReference type="ARBA" id="ARBA00022989"/>
    </source>
</evidence>
<evidence type="ECO:0000256" key="3">
    <source>
        <dbReference type="ARBA" id="ARBA00022692"/>
    </source>
</evidence>
<feature type="compositionally biased region" description="Basic and acidic residues" evidence="6">
    <location>
        <begin position="369"/>
        <end position="420"/>
    </location>
</feature>
<dbReference type="PANTHER" id="PTHR12608:SF1">
    <property type="entry name" value="TRANSMEMBRANE PROTEIN 165"/>
    <property type="match status" value="1"/>
</dbReference>
<sequence length="764" mass="83213">MALETAGGIASIAAIIIDVASICLRLRNRIQEMDGALNDLDADIGHLERVLRQFQNAESEQQRWQPRNIPDDAQTIVDDCKRLRQRFADKVKTWRQDRYTFGYNWKPVYLFFFQQTRMRHASKHDLIREAAVTREKMGMMSANHVETVNSLQSLEEDLAGLTKGLEDLKTKIKTEIEGNENHRLKICQQQEQTNKALEVLTGIAKNEISAAKDAGTAYGNRQGDYRIADSRPPNSPNSTHRTMRISRVSTAAAVVLLAIGTTAVESSSDSLAGTKADILEPPVGVSDHLSSQKGSASKAAPKGTLDAPVDGKDGKPHDGPWVETAAERDRKKEMADKKTYTVADTEQVGNSVGLDGKKIPNSNEGVMDDPSRLGPKEGTRGTEGGMTEKTKDTKQYKDKKPETPKEARPLPHSEQEKIPGYEDSSEVTDQKTGDTLLEKPDDLPEKPHNIPPPKSPGQTTDGSLDYKASPPGRKPFTKTGDSSTGAVSGGNVFSPIHSLFLSFTMILFSEVGDKTFLVAALMAMRHPRLLVFSAAFSALITMTVLSAVLGHAVPTLIPASYTQFAAAILFLVFAAKMFKEGHSMSPDEGVGEEMKEVEMELEEKEHEQRRMRNRRRSSVTPYALEAGRGGRTRSTNRLPSPPESVSSASSREVSPERGFSLNTITAGTANLFSLLLSPAWVQTFVMTFLGEWGDRSQIATIAMAAGQDYWWVTIGAVAGHGICTAAAVIGGRAIAGRVSLRAVTLGGAGAFLVFGIIYLIEAIF</sequence>
<reference evidence="9" key="1">
    <citation type="journal article" date="2015" name="Genome Announc.">
        <title>Draft genome sequence of Talaromyces cellulolyticus strain Y-94, a source of lignocellulosic biomass-degrading enzymes.</title>
        <authorList>
            <person name="Fujii T."/>
            <person name="Koike H."/>
            <person name="Sawayama S."/>
            <person name="Yano S."/>
            <person name="Inoue H."/>
        </authorList>
    </citation>
    <scope>NUCLEOTIDE SEQUENCE [LARGE SCALE GENOMIC DNA]</scope>
    <source>
        <strain evidence="9">Y-94</strain>
    </source>
</reference>
<dbReference type="GO" id="GO:0032468">
    <property type="term" value="P:Golgi calcium ion homeostasis"/>
    <property type="evidence" value="ECO:0007669"/>
    <property type="project" value="TreeGrafter"/>
</dbReference>
<feature type="compositionally biased region" description="Low complexity" evidence="6">
    <location>
        <begin position="643"/>
        <end position="652"/>
    </location>
</feature>